<organism evidence="2 3">
    <name type="scientific">Cutibacterium equinum</name>
    <dbReference type="NCBI Taxonomy" id="3016342"/>
    <lineage>
        <taxon>Bacteria</taxon>
        <taxon>Bacillati</taxon>
        <taxon>Actinomycetota</taxon>
        <taxon>Actinomycetes</taxon>
        <taxon>Propionibacteriales</taxon>
        <taxon>Propionibacteriaceae</taxon>
        <taxon>Cutibacterium</taxon>
    </lineage>
</organism>
<proteinExistence type="predicted"/>
<protein>
    <submittedName>
        <fullName evidence="2">LytR C-terminal domain-containing protein</fullName>
    </submittedName>
</protein>
<dbReference type="RefSeq" id="WP_271418016.1">
    <property type="nucleotide sequence ID" value="NZ_CP115668.1"/>
</dbReference>
<reference evidence="2 3" key="2">
    <citation type="submission" date="2023-06" db="EMBL/GenBank/DDBJ databases">
        <title>The Gram-positive Non-spore-bearing Anaerobic Bacilli of Human Feces.</title>
        <authorList>
            <person name="Eggerth A.H."/>
        </authorList>
    </citation>
    <scope>NUCLEOTIDE SEQUENCE [LARGE SCALE GENOMIC DNA]</scope>
    <source>
        <strain evidence="2 3">CBA3108</strain>
    </source>
</reference>
<evidence type="ECO:0000313" key="3">
    <source>
        <dbReference type="Proteomes" id="UP001212097"/>
    </source>
</evidence>
<gene>
    <name evidence="2" type="ORF">O6R08_10270</name>
</gene>
<evidence type="ECO:0000259" key="1">
    <source>
        <dbReference type="Pfam" id="PF13399"/>
    </source>
</evidence>
<sequence>MTSDERRRYVRMAGTPITLLALVVLIVVAIRAGWKAVSAPIPPPPITPCVTQDVQGTLKTTDVTVSVYNSGHTRGLASSVSKQLANVGFIIDSVANREPMVKKVTIIGQDAKDPEVALVAGYFPGAVLKSDPKRVDHEVEVVLGDRNPEFKTNAPKSVKVAGPVCLPSPTPSVLAETPEAQHS</sequence>
<dbReference type="Gene3D" id="3.30.70.2390">
    <property type="match status" value="1"/>
</dbReference>
<evidence type="ECO:0000313" key="2">
    <source>
        <dbReference type="EMBL" id="WCC79831.1"/>
    </source>
</evidence>
<dbReference type="Pfam" id="PF13399">
    <property type="entry name" value="LytR_C"/>
    <property type="match status" value="1"/>
</dbReference>
<reference evidence="2 3" key="1">
    <citation type="submission" date="2023-01" db="EMBL/GenBank/DDBJ databases">
        <authorList>
            <person name="Lee S.H."/>
            <person name="Jung H.S."/>
            <person name="Yun J.U."/>
        </authorList>
    </citation>
    <scope>NUCLEOTIDE SEQUENCE [LARGE SCALE GENOMIC DNA]</scope>
    <source>
        <strain evidence="2 3">CBA3108</strain>
    </source>
</reference>
<dbReference type="InterPro" id="IPR027381">
    <property type="entry name" value="LytR/CpsA/Psr_C"/>
</dbReference>
<dbReference type="Proteomes" id="UP001212097">
    <property type="component" value="Chromosome"/>
</dbReference>
<dbReference type="EMBL" id="CP115668">
    <property type="protein sequence ID" value="WCC79831.1"/>
    <property type="molecule type" value="Genomic_DNA"/>
</dbReference>
<accession>A0ABY7QXW0</accession>
<keyword evidence="3" id="KW-1185">Reference proteome</keyword>
<feature type="domain" description="LytR/CpsA/Psr regulator C-terminal" evidence="1">
    <location>
        <begin position="62"/>
        <end position="145"/>
    </location>
</feature>
<name>A0ABY7QXW0_9ACTN</name>